<reference evidence="2 3" key="1">
    <citation type="submission" date="2020-03" db="EMBL/GenBank/DDBJ databases">
        <title>Draft genome of Streptomyces sp. ventii, isolated from the Axial Seamount in the Pacific Ocean, and resequencing of the two type strains Streptomyces lonarensis strain NCL 716 and Streptomyces bohaiensis strain 11A07.</title>
        <authorList>
            <person name="Loughran R.M."/>
            <person name="Pfannmuller K.M."/>
            <person name="Wasson B.J."/>
            <person name="Deadmond M.C."/>
            <person name="Paddock B.E."/>
            <person name="Koyack M.J."/>
            <person name="Gallegos D.A."/>
            <person name="Mitchell E.A."/>
            <person name="Ushijima B."/>
            <person name="Saw J.H."/>
            <person name="Mcphail K.L."/>
            <person name="Videau P."/>
        </authorList>
    </citation>
    <scope>NUCLEOTIDE SEQUENCE [LARGE SCALE GENOMIC DNA]</scope>
    <source>
        <strain evidence="2 3">11A07</strain>
    </source>
</reference>
<sequence length="396" mass="43516">MRVPVSGQVYVHYSQIYVESEPEGGPPPMDEAFAGQRSGLCGAAVPGALWLITGLHTGRLGFVVEIHDEEPPLDPTWEDVVEVSFRPQSDRSLLVQWAGEAVWELGLDRTDHRVRYCARGMDEGNRLDTAVDEPAPDSYLLQFWSAPPRSDRVIRQTSRYAASRHRYARALPPPPTPEQRAEAERLAREAQERAEAAQERESERRQWGGQLPSPALRAVGGNVRGLLRYDSDLVHLLAASSPDVQRAVARLAARRACEAAGLTEVPWFADALTALEAERPLPPPFHDAALLEQALVSDPRLPRRSVPPAIPPQGEPGSVTVFRDDYTSVIDVGDSPLRPETPVQAYAASPAVRAAAEREPLRAAVEAVWHAVHTTGDQYTDLLTEIRSACARPAEE</sequence>
<evidence type="ECO:0000256" key="1">
    <source>
        <dbReference type="SAM" id="MobiDB-lite"/>
    </source>
</evidence>
<evidence type="ECO:0000313" key="3">
    <source>
        <dbReference type="Proteomes" id="UP000727056"/>
    </source>
</evidence>
<comment type="caution">
    <text evidence="2">The sequence shown here is derived from an EMBL/GenBank/DDBJ whole genome shotgun (WGS) entry which is preliminary data.</text>
</comment>
<proteinExistence type="predicted"/>
<accession>A0ABX1CCQ6</accession>
<evidence type="ECO:0000313" key="2">
    <source>
        <dbReference type="EMBL" id="NJQ15177.1"/>
    </source>
</evidence>
<keyword evidence="3" id="KW-1185">Reference proteome</keyword>
<feature type="region of interest" description="Disordered" evidence="1">
    <location>
        <begin position="165"/>
        <end position="214"/>
    </location>
</feature>
<gene>
    <name evidence="2" type="ORF">HCN52_09505</name>
</gene>
<feature type="compositionally biased region" description="Basic and acidic residues" evidence="1">
    <location>
        <begin position="179"/>
        <end position="206"/>
    </location>
</feature>
<name>A0ABX1CCQ6_9ACTN</name>
<dbReference type="EMBL" id="JAAVJC010000057">
    <property type="protein sequence ID" value="NJQ15177.1"/>
    <property type="molecule type" value="Genomic_DNA"/>
</dbReference>
<evidence type="ECO:0008006" key="4">
    <source>
        <dbReference type="Google" id="ProtNLM"/>
    </source>
</evidence>
<organism evidence="2 3">
    <name type="scientific">Streptomyces bohaiensis</name>
    <dbReference type="NCBI Taxonomy" id="1431344"/>
    <lineage>
        <taxon>Bacteria</taxon>
        <taxon>Bacillati</taxon>
        <taxon>Actinomycetota</taxon>
        <taxon>Actinomycetes</taxon>
        <taxon>Kitasatosporales</taxon>
        <taxon>Streptomycetaceae</taxon>
        <taxon>Streptomyces</taxon>
    </lineage>
</organism>
<protein>
    <recommendedName>
        <fullName evidence="4">PE-PGRS family protein</fullName>
    </recommendedName>
</protein>
<dbReference type="Proteomes" id="UP000727056">
    <property type="component" value="Unassembled WGS sequence"/>
</dbReference>